<dbReference type="Proteomes" id="UP001287356">
    <property type="component" value="Unassembled WGS sequence"/>
</dbReference>
<protein>
    <submittedName>
        <fullName evidence="2">Uncharacterized protein</fullName>
    </submittedName>
</protein>
<feature type="region of interest" description="Disordered" evidence="1">
    <location>
        <begin position="148"/>
        <end position="172"/>
    </location>
</feature>
<sequence length="308" mass="34339">MASITSRPPPAVSPSAASTSVSASSAVLSTSTILTSVNSTKDSDSQTDDSQTIRFTKVRDLFNRIDHTSGDSLTVISMVLPFYFYMRENQGRRYRFCDYDSNSQILIITITTDLHKQLHKRLYNKFLGQVHNMGLLDNWKDIGSTTLLGQQGQSGKEGDSAGGPMPQRTTKGSWPTLVIEAGFSQTLGQLYLIMKRWFSMSNHEVKIVLLIKFDGTRILLEKWEEEVAVRPGATTTRHSLQHPTPVLRQSITITQNATTDPISYNVTRGALVLSFRLLFLRDPGPGEGDLVFSVQELETYAEVVWAQM</sequence>
<name>A0AAE0NAM4_9PEZI</name>
<dbReference type="EMBL" id="JAULSN010000003">
    <property type="protein sequence ID" value="KAK3376947.1"/>
    <property type="molecule type" value="Genomic_DNA"/>
</dbReference>
<proteinExistence type="predicted"/>
<accession>A0AAE0NAM4</accession>
<dbReference type="AlphaFoldDB" id="A0AAE0NAM4"/>
<reference evidence="2" key="1">
    <citation type="journal article" date="2023" name="Mol. Phylogenet. Evol.">
        <title>Genome-scale phylogeny and comparative genomics of the fungal order Sordariales.</title>
        <authorList>
            <person name="Hensen N."/>
            <person name="Bonometti L."/>
            <person name="Westerberg I."/>
            <person name="Brannstrom I.O."/>
            <person name="Guillou S."/>
            <person name="Cros-Aarteil S."/>
            <person name="Calhoun S."/>
            <person name="Haridas S."/>
            <person name="Kuo A."/>
            <person name="Mondo S."/>
            <person name="Pangilinan J."/>
            <person name="Riley R."/>
            <person name="LaButti K."/>
            <person name="Andreopoulos B."/>
            <person name="Lipzen A."/>
            <person name="Chen C."/>
            <person name="Yan M."/>
            <person name="Daum C."/>
            <person name="Ng V."/>
            <person name="Clum A."/>
            <person name="Steindorff A."/>
            <person name="Ohm R.A."/>
            <person name="Martin F."/>
            <person name="Silar P."/>
            <person name="Natvig D.O."/>
            <person name="Lalanne C."/>
            <person name="Gautier V."/>
            <person name="Ament-Velasquez S.L."/>
            <person name="Kruys A."/>
            <person name="Hutchinson M.I."/>
            <person name="Powell A.J."/>
            <person name="Barry K."/>
            <person name="Miller A.N."/>
            <person name="Grigoriev I.V."/>
            <person name="Debuchy R."/>
            <person name="Gladieux P."/>
            <person name="Hiltunen Thoren M."/>
            <person name="Johannesson H."/>
        </authorList>
    </citation>
    <scope>NUCLEOTIDE SEQUENCE</scope>
    <source>
        <strain evidence="2">CBS 958.72</strain>
    </source>
</reference>
<evidence type="ECO:0000256" key="1">
    <source>
        <dbReference type="SAM" id="MobiDB-lite"/>
    </source>
</evidence>
<feature type="region of interest" description="Disordered" evidence="1">
    <location>
        <begin position="1"/>
        <end position="23"/>
    </location>
</feature>
<gene>
    <name evidence="2" type="ORF">B0T24DRAFT_574009</name>
</gene>
<evidence type="ECO:0000313" key="3">
    <source>
        <dbReference type="Proteomes" id="UP001287356"/>
    </source>
</evidence>
<evidence type="ECO:0000313" key="2">
    <source>
        <dbReference type="EMBL" id="KAK3376947.1"/>
    </source>
</evidence>
<feature type="compositionally biased region" description="Low complexity" evidence="1">
    <location>
        <begin position="13"/>
        <end position="23"/>
    </location>
</feature>
<keyword evidence="3" id="KW-1185">Reference proteome</keyword>
<comment type="caution">
    <text evidence="2">The sequence shown here is derived from an EMBL/GenBank/DDBJ whole genome shotgun (WGS) entry which is preliminary data.</text>
</comment>
<reference evidence="2" key="2">
    <citation type="submission" date="2023-06" db="EMBL/GenBank/DDBJ databases">
        <authorList>
            <consortium name="Lawrence Berkeley National Laboratory"/>
            <person name="Haridas S."/>
            <person name="Hensen N."/>
            <person name="Bonometti L."/>
            <person name="Westerberg I."/>
            <person name="Brannstrom I.O."/>
            <person name="Guillou S."/>
            <person name="Cros-Aarteil S."/>
            <person name="Calhoun S."/>
            <person name="Kuo A."/>
            <person name="Mondo S."/>
            <person name="Pangilinan J."/>
            <person name="Riley R."/>
            <person name="Labutti K."/>
            <person name="Andreopoulos B."/>
            <person name="Lipzen A."/>
            <person name="Chen C."/>
            <person name="Yanf M."/>
            <person name="Daum C."/>
            <person name="Ng V."/>
            <person name="Clum A."/>
            <person name="Steindorff A."/>
            <person name="Ohm R."/>
            <person name="Martin F."/>
            <person name="Silar P."/>
            <person name="Natvig D."/>
            <person name="Lalanne C."/>
            <person name="Gautier V."/>
            <person name="Ament-Velasquez S.L."/>
            <person name="Kruys A."/>
            <person name="Hutchinson M.I."/>
            <person name="Powell A.J."/>
            <person name="Barry K."/>
            <person name="Miller A.N."/>
            <person name="Grigoriev I.V."/>
            <person name="Debuchy R."/>
            <person name="Gladieux P."/>
            <person name="Thoren M.H."/>
            <person name="Johannesson H."/>
        </authorList>
    </citation>
    <scope>NUCLEOTIDE SEQUENCE</scope>
    <source>
        <strain evidence="2">CBS 958.72</strain>
    </source>
</reference>
<organism evidence="2 3">
    <name type="scientific">Lasiosphaeria ovina</name>
    <dbReference type="NCBI Taxonomy" id="92902"/>
    <lineage>
        <taxon>Eukaryota</taxon>
        <taxon>Fungi</taxon>
        <taxon>Dikarya</taxon>
        <taxon>Ascomycota</taxon>
        <taxon>Pezizomycotina</taxon>
        <taxon>Sordariomycetes</taxon>
        <taxon>Sordariomycetidae</taxon>
        <taxon>Sordariales</taxon>
        <taxon>Lasiosphaeriaceae</taxon>
        <taxon>Lasiosphaeria</taxon>
    </lineage>
</organism>